<organism evidence="1">
    <name type="scientific">Anguilla anguilla</name>
    <name type="common">European freshwater eel</name>
    <name type="synonym">Muraena anguilla</name>
    <dbReference type="NCBI Taxonomy" id="7936"/>
    <lineage>
        <taxon>Eukaryota</taxon>
        <taxon>Metazoa</taxon>
        <taxon>Chordata</taxon>
        <taxon>Craniata</taxon>
        <taxon>Vertebrata</taxon>
        <taxon>Euteleostomi</taxon>
        <taxon>Actinopterygii</taxon>
        <taxon>Neopterygii</taxon>
        <taxon>Teleostei</taxon>
        <taxon>Anguilliformes</taxon>
        <taxon>Anguillidae</taxon>
        <taxon>Anguilla</taxon>
    </lineage>
</organism>
<evidence type="ECO:0000313" key="1">
    <source>
        <dbReference type="EMBL" id="JAH48197.1"/>
    </source>
</evidence>
<reference evidence="1" key="1">
    <citation type="submission" date="2014-11" db="EMBL/GenBank/DDBJ databases">
        <authorList>
            <person name="Amaro Gonzalez C."/>
        </authorList>
    </citation>
    <scope>NUCLEOTIDE SEQUENCE</scope>
</reference>
<sequence length="22" mass="2657">MSFIIYQNNVQKSRNISYLKPL</sequence>
<dbReference type="EMBL" id="GBXM01060380">
    <property type="protein sequence ID" value="JAH48197.1"/>
    <property type="molecule type" value="Transcribed_RNA"/>
</dbReference>
<reference evidence="1" key="2">
    <citation type="journal article" date="2015" name="Fish Shellfish Immunol.">
        <title>Early steps in the European eel (Anguilla anguilla)-Vibrio vulnificus interaction in the gills: Role of the RtxA13 toxin.</title>
        <authorList>
            <person name="Callol A."/>
            <person name="Pajuelo D."/>
            <person name="Ebbesson L."/>
            <person name="Teles M."/>
            <person name="MacKenzie S."/>
            <person name="Amaro C."/>
        </authorList>
    </citation>
    <scope>NUCLEOTIDE SEQUENCE</scope>
</reference>
<protein>
    <submittedName>
        <fullName evidence="1">Uncharacterized protein</fullName>
    </submittedName>
</protein>
<proteinExistence type="predicted"/>
<name>A0A0E9T3Y9_ANGAN</name>
<dbReference type="AlphaFoldDB" id="A0A0E9T3Y9"/>
<accession>A0A0E9T3Y9</accession>